<comment type="caution">
    <text evidence="2">The sequence shown here is derived from an EMBL/GenBank/DDBJ whole genome shotgun (WGS) entry which is preliminary data.</text>
</comment>
<dbReference type="PANTHER" id="PTHR35140:SF1">
    <property type="entry name" value="MITOTIC CHECK POINT PROTEIN BFA1"/>
    <property type="match status" value="1"/>
</dbReference>
<protein>
    <recommendedName>
        <fullName evidence="4">Cytokinesis regulator</fullName>
    </recommendedName>
</protein>
<feature type="compositionally biased region" description="Low complexity" evidence="1">
    <location>
        <begin position="761"/>
        <end position="771"/>
    </location>
</feature>
<feature type="region of interest" description="Disordered" evidence="1">
    <location>
        <begin position="37"/>
        <end position="73"/>
    </location>
</feature>
<sequence>MEASTLQLHHAEEELIECWDDDGDLQWADDLQFPGASTATSVTSSSVRRSGHRDSISSRRSARSDLDSNAGDEDWQVLLQDNDNEEAATEEAIASVKNAGIPIPSNVPKSALIGGAIKRLGRRKVKRTAVEDWSEDLDLSEVNGELALREHETRIFPDTLRQIGSTVTSPVKCRSPNPFDMASSPQSRPTVPNLAAFNDTDDVLDMSDVPTIKVPKSRTAQRQTVLNSQKATEDTDDFERDLELPDEGTPLRLSTRKEPPGPADHTPDDFDLEWAEGSIGVRFAGTTRDGRSNRSSSASALSPSVSSCLTAESDDGLDGIILPDGPLNLEESLRKRQESQPPQDIPDTPSKVQPTDPSSGKEDFFDDLEIGDGDVFNPGKLTLNRNIKRKTERPSSPARRSATTITFTNKPVSPKTRIPRLSGHGHDRSHSTHLEPVSESGAPLQQFRRPQSRFGGHISHSSLPTLPTSSHTSTPSTPGRRNFGFKPSRDVVKNEPTSTSAQLLRAKRSMPAMRSAPPTGPGLSFQRSPGRHDGVSRPSSLNRPKTPVERITNDSRFGLSRRTPAPFLPAGASHDQSHHASVKTRNFRRKDSDSSTDTHYSQRPTSRHSVSTRSDTPGRSSTELAPETLAAAAKRTITRPTRRRNFGDGTELESFDDLPTSATAESKFVKQPVGRGAPRSLRLKSNQSQTSLSGNRTDYPASPTTPVTAYKPQDSTPRFARDTAASRNAREQRIASLNMSLRDRDGGPLAPVSANWKSQAGTHGSSSSSTIKSRRGKSGGSNKPHLIKPLGAGVHEAKSVKGMQYNPSTFRWEGNENALAGFDTLASPRSPKTAPALITNVGAMQGVQVVGGMVFDPRRMCWLKLAATQPGTEAVAVVDEDEDPFAGLEDLKDNGSKTRGGAQATKTCDSNEVDGVASGDDRSGGESSDEWPITEEFDVGPEFIKRQRAEEEKWRRKVDKWVTADRGKLGDSWRWAIRSLVRTDGGHFDAQPSETADTGNRFLP</sequence>
<keyword evidence="3" id="KW-1185">Reference proteome</keyword>
<feature type="compositionally biased region" description="Low complexity" evidence="1">
    <location>
        <begin position="37"/>
        <end position="48"/>
    </location>
</feature>
<feature type="compositionally biased region" description="Acidic residues" evidence="1">
    <location>
        <begin position="927"/>
        <end position="939"/>
    </location>
</feature>
<accession>A0ABR3WV27</accession>
<feature type="compositionally biased region" description="Polar residues" evidence="1">
    <location>
        <begin position="683"/>
        <end position="707"/>
    </location>
</feature>
<feature type="region of interest" description="Disordered" evidence="1">
    <location>
        <begin position="214"/>
        <end position="791"/>
    </location>
</feature>
<gene>
    <name evidence="2" type="ORF">Plec18167_008725</name>
</gene>
<feature type="compositionally biased region" description="Low complexity" evidence="1">
    <location>
        <begin position="318"/>
        <end position="327"/>
    </location>
</feature>
<dbReference type="InterPro" id="IPR034586">
    <property type="entry name" value="Bfa1/Byr4"/>
</dbReference>
<proteinExistence type="predicted"/>
<feature type="region of interest" description="Disordered" evidence="1">
    <location>
        <begin position="173"/>
        <end position="192"/>
    </location>
</feature>
<feature type="compositionally biased region" description="Polar residues" evidence="1">
    <location>
        <begin position="595"/>
        <end position="621"/>
    </location>
</feature>
<feature type="compositionally biased region" description="Low complexity" evidence="1">
    <location>
        <begin position="622"/>
        <end position="633"/>
    </location>
</feature>
<evidence type="ECO:0000256" key="1">
    <source>
        <dbReference type="SAM" id="MobiDB-lite"/>
    </source>
</evidence>
<feature type="compositionally biased region" description="Polar residues" evidence="1">
    <location>
        <begin position="218"/>
        <end position="230"/>
    </location>
</feature>
<organism evidence="2 3">
    <name type="scientific">Paecilomyces lecythidis</name>
    <dbReference type="NCBI Taxonomy" id="3004212"/>
    <lineage>
        <taxon>Eukaryota</taxon>
        <taxon>Fungi</taxon>
        <taxon>Dikarya</taxon>
        <taxon>Ascomycota</taxon>
        <taxon>Pezizomycotina</taxon>
        <taxon>Eurotiomycetes</taxon>
        <taxon>Eurotiomycetidae</taxon>
        <taxon>Eurotiales</taxon>
        <taxon>Thermoascaceae</taxon>
        <taxon>Paecilomyces</taxon>
    </lineage>
</organism>
<reference evidence="2 3" key="1">
    <citation type="journal article" date="2024" name="IMA Fungus">
        <title>IMA Genome - F19 : A genome assembly and annotation guide to empower mycologists, including annotated draft genome sequences of Ceratocystis pirilliformis, Diaporthe australafricana, Fusarium ophioides, Paecilomyces lecythidis, and Sporothrix stenoceras.</title>
        <authorList>
            <person name="Aylward J."/>
            <person name="Wilson A.M."/>
            <person name="Visagie C.M."/>
            <person name="Spraker J."/>
            <person name="Barnes I."/>
            <person name="Buitendag C."/>
            <person name="Ceriani C."/>
            <person name="Del Mar Angel L."/>
            <person name="du Plessis D."/>
            <person name="Fuchs T."/>
            <person name="Gasser K."/>
            <person name="Kramer D."/>
            <person name="Li W."/>
            <person name="Munsamy K."/>
            <person name="Piso A."/>
            <person name="Price J.L."/>
            <person name="Sonnekus B."/>
            <person name="Thomas C."/>
            <person name="van der Nest A."/>
            <person name="van Dijk A."/>
            <person name="van Heerden A."/>
            <person name="van Vuuren N."/>
            <person name="Yilmaz N."/>
            <person name="Duong T.A."/>
            <person name="van der Merwe N.A."/>
            <person name="Wingfield M.J."/>
            <person name="Wingfield B.D."/>
        </authorList>
    </citation>
    <scope>NUCLEOTIDE SEQUENCE [LARGE SCALE GENOMIC DNA]</scope>
    <source>
        <strain evidence="2 3">CMW 18167</strain>
    </source>
</reference>
<evidence type="ECO:0000313" key="3">
    <source>
        <dbReference type="Proteomes" id="UP001583193"/>
    </source>
</evidence>
<feature type="compositionally biased region" description="Low complexity" evidence="1">
    <location>
        <begin position="459"/>
        <end position="478"/>
    </location>
</feature>
<dbReference type="Proteomes" id="UP001583193">
    <property type="component" value="Unassembled WGS sequence"/>
</dbReference>
<feature type="region of interest" description="Disordered" evidence="1">
    <location>
        <begin position="984"/>
        <end position="1004"/>
    </location>
</feature>
<feature type="compositionally biased region" description="Basic and acidic residues" evidence="1">
    <location>
        <begin position="424"/>
        <end position="433"/>
    </location>
</feature>
<feature type="compositionally biased region" description="Low complexity" evidence="1">
    <location>
        <begin position="293"/>
        <end position="307"/>
    </location>
</feature>
<evidence type="ECO:0008006" key="4">
    <source>
        <dbReference type="Google" id="ProtNLM"/>
    </source>
</evidence>
<dbReference type="PANTHER" id="PTHR35140">
    <property type="entry name" value="MITOTIC CHECK POINT PROTEIN BFA1"/>
    <property type="match status" value="1"/>
</dbReference>
<feature type="compositionally biased region" description="Acidic residues" evidence="1">
    <location>
        <begin position="234"/>
        <end position="246"/>
    </location>
</feature>
<feature type="compositionally biased region" description="Polar residues" evidence="1">
    <location>
        <begin position="401"/>
        <end position="411"/>
    </location>
</feature>
<name>A0ABR3WV27_9EURO</name>
<feature type="region of interest" description="Disordered" evidence="1">
    <location>
        <begin position="886"/>
        <end position="939"/>
    </location>
</feature>
<dbReference type="EMBL" id="JAVDPF010000045">
    <property type="protein sequence ID" value="KAL1867184.1"/>
    <property type="molecule type" value="Genomic_DNA"/>
</dbReference>
<evidence type="ECO:0000313" key="2">
    <source>
        <dbReference type="EMBL" id="KAL1867184.1"/>
    </source>
</evidence>
<feature type="compositionally biased region" description="Basic and acidic residues" evidence="1">
    <location>
        <begin position="52"/>
        <end position="66"/>
    </location>
</feature>